<dbReference type="AlphaFoldDB" id="A0A916RS09"/>
<dbReference type="EMBL" id="BMEY01000003">
    <property type="protein sequence ID" value="GGA66200.1"/>
    <property type="molecule type" value="Genomic_DNA"/>
</dbReference>
<evidence type="ECO:0000313" key="2">
    <source>
        <dbReference type="EMBL" id="GGA66200.1"/>
    </source>
</evidence>
<evidence type="ECO:0000259" key="1">
    <source>
        <dbReference type="Pfam" id="PF04738"/>
    </source>
</evidence>
<dbReference type="Pfam" id="PF04738">
    <property type="entry name" value="Lant_dehydr_N"/>
    <property type="match status" value="2"/>
</dbReference>
<name>A0A916RS09_9BACI</name>
<evidence type="ECO:0000313" key="3">
    <source>
        <dbReference type="Proteomes" id="UP000613512"/>
    </source>
</evidence>
<dbReference type="RefSeq" id="WP_188383359.1">
    <property type="nucleotide sequence ID" value="NZ_BMEY01000003.1"/>
</dbReference>
<dbReference type="InterPro" id="IPR006827">
    <property type="entry name" value="Lant_deHydtase_N"/>
</dbReference>
<keyword evidence="3" id="KW-1185">Reference proteome</keyword>
<sequence length="900" mass="107216">MKVNQQRKINVFYPAIERKATMPSHFLERLSFNQTQTIIDKFIALEEWCINNKDKVCDRIYIFVNKEKDERSKRRLIELKRDIYNNRFSKNRFEKYKMIIEQYNEEQINIVNKWIQYKFLQQEILNTGQVELTKEYQIKKEIFNKLCMEETFIKGLSLASYNLYEKWMKEQKKYTSLPNKIGKYRKMENALLGYLSRTAMKTSPFSTFTAVSTMGGDIDENYREMTQVKQSHVNVNQALIHRIIHYLENHHVVKPYLTIIGNPNRWMDDQSISFFYRESNEQSIYKMVKTVEKISSVPRKSPFLKLLTLIEEVQPITYGQLQEKLQAILGITEEKTIEIINRMISLGIILCEIPIPDQEYQGLEWLIRYLKPFSNSFAKEFRELLVEINNNVKQLEVVVAYERGRVLRQINELIKEVFGKLGVEGEQSWKNNLVYEDFTLTSTTKKISNDFFNQNGERMLEDLSILFKLNPILDETIYFRESINYFYEYLYKENNENKSDLLSFYYEYYLATKDYPQFSGDRIPFYYYNPFNIEKLTKLRSLSEEFIEKYNAEKEINKHEIDLKSDWVANILERLSCFSSTNNIYSVYCQPYQIRGEDQQVGLVINDVYSGTPKPAIRYSTYLKQLKKPIQEMVSTYERNGGKVAELIGTFGLNANYHPTITPIEIVYGTPKPNDEIKKISLAELYISNNHTDDVRIYTKENRQEIIPLDLGMMFSGYQPQLYKFISSIYGRSFIPFSRLNYLKSNYQNVEEITIYPRVKYGNIVLERKKWLIPKKNLPRKIESENEWEYFLKVRKWQRKIGIPENVFVRSRQIDEFYTNSDLNEESITTKKRMGALSKPQYIDFTSYFFINLFEKSIQMVENYLQVEEVFPSSEDWKYINTPHVLEWVLQISNKVEGEK</sequence>
<protein>
    <recommendedName>
        <fullName evidence="1">Lantibiotic dehydratase N-terminal domain-containing protein</fullName>
    </recommendedName>
</protein>
<feature type="domain" description="Lantibiotic dehydratase N-terminal" evidence="1">
    <location>
        <begin position="151"/>
        <end position="481"/>
    </location>
</feature>
<dbReference type="Proteomes" id="UP000613512">
    <property type="component" value="Unassembled WGS sequence"/>
</dbReference>
<feature type="domain" description="Lantibiotic dehydratase N-terminal" evidence="1">
    <location>
        <begin position="658"/>
        <end position="811"/>
    </location>
</feature>
<organism evidence="2 3">
    <name type="scientific">Ornithinibacillus halotolerans</name>
    <dbReference type="NCBI Taxonomy" id="1274357"/>
    <lineage>
        <taxon>Bacteria</taxon>
        <taxon>Bacillati</taxon>
        <taxon>Bacillota</taxon>
        <taxon>Bacilli</taxon>
        <taxon>Bacillales</taxon>
        <taxon>Bacillaceae</taxon>
        <taxon>Ornithinibacillus</taxon>
    </lineage>
</organism>
<reference evidence="2" key="2">
    <citation type="submission" date="2020-09" db="EMBL/GenBank/DDBJ databases">
        <authorList>
            <person name="Sun Q."/>
            <person name="Zhou Y."/>
        </authorList>
    </citation>
    <scope>NUCLEOTIDE SEQUENCE</scope>
    <source>
        <strain evidence="2">CGMCC 1.12408</strain>
    </source>
</reference>
<reference evidence="2" key="1">
    <citation type="journal article" date="2014" name="Int. J. Syst. Evol. Microbiol.">
        <title>Complete genome sequence of Corynebacterium casei LMG S-19264T (=DSM 44701T), isolated from a smear-ripened cheese.</title>
        <authorList>
            <consortium name="US DOE Joint Genome Institute (JGI-PGF)"/>
            <person name="Walter F."/>
            <person name="Albersmeier A."/>
            <person name="Kalinowski J."/>
            <person name="Ruckert C."/>
        </authorList>
    </citation>
    <scope>NUCLEOTIDE SEQUENCE</scope>
    <source>
        <strain evidence="2">CGMCC 1.12408</strain>
    </source>
</reference>
<comment type="caution">
    <text evidence="2">The sequence shown here is derived from an EMBL/GenBank/DDBJ whole genome shotgun (WGS) entry which is preliminary data.</text>
</comment>
<accession>A0A916RS09</accession>
<gene>
    <name evidence="2" type="ORF">GCM10008025_07550</name>
</gene>
<proteinExistence type="predicted"/>